<dbReference type="Gene3D" id="3.40.50.1000">
    <property type="entry name" value="HAD superfamily/HAD-like"/>
    <property type="match status" value="1"/>
</dbReference>
<dbReference type="SFLD" id="SFLDG01129">
    <property type="entry name" value="C1.5:_HAD__Beta-PGM__Phosphata"/>
    <property type="match status" value="1"/>
</dbReference>
<dbReference type="PANTHER" id="PTHR43481:SF2">
    <property type="entry name" value="PHOSPHATASE"/>
    <property type="match status" value="1"/>
</dbReference>
<dbReference type="EMBL" id="SFCI01000046">
    <property type="protein sequence ID" value="TFY83195.1"/>
    <property type="molecule type" value="Genomic_DNA"/>
</dbReference>
<gene>
    <name evidence="2" type="ORF">EWM64_g819</name>
</gene>
<evidence type="ECO:0000256" key="1">
    <source>
        <dbReference type="SAM" id="MobiDB-lite"/>
    </source>
</evidence>
<comment type="caution">
    <text evidence="2">The sequence shown here is derived from an EMBL/GenBank/DDBJ whole genome shotgun (WGS) entry which is preliminary data.</text>
</comment>
<protein>
    <recommendedName>
        <fullName evidence="4">HAD-like protein</fullName>
    </recommendedName>
</protein>
<dbReference type="InterPro" id="IPR006439">
    <property type="entry name" value="HAD-SF_hydro_IA"/>
</dbReference>
<dbReference type="SFLD" id="SFLDS00003">
    <property type="entry name" value="Haloacid_Dehalogenase"/>
    <property type="match status" value="1"/>
</dbReference>
<evidence type="ECO:0000313" key="2">
    <source>
        <dbReference type="EMBL" id="TFY83195.1"/>
    </source>
</evidence>
<feature type="compositionally biased region" description="Low complexity" evidence="1">
    <location>
        <begin position="132"/>
        <end position="144"/>
    </location>
</feature>
<dbReference type="STRING" id="135208.A0A4Z0A8Z2"/>
<accession>A0A4Z0A8Z2</accession>
<dbReference type="Pfam" id="PF13419">
    <property type="entry name" value="HAD_2"/>
    <property type="match status" value="1"/>
</dbReference>
<feature type="region of interest" description="Disordered" evidence="1">
    <location>
        <begin position="101"/>
        <end position="156"/>
    </location>
</feature>
<dbReference type="SUPFAM" id="SSF56784">
    <property type="entry name" value="HAD-like"/>
    <property type="match status" value="2"/>
</dbReference>
<evidence type="ECO:0008006" key="4">
    <source>
        <dbReference type="Google" id="ProtNLM"/>
    </source>
</evidence>
<dbReference type="InterPro" id="IPR051806">
    <property type="entry name" value="HAD-like_SPP"/>
</dbReference>
<dbReference type="InterPro" id="IPR023198">
    <property type="entry name" value="PGP-like_dom2"/>
</dbReference>
<evidence type="ECO:0000313" key="3">
    <source>
        <dbReference type="Proteomes" id="UP000298061"/>
    </source>
</evidence>
<dbReference type="NCBIfam" id="TIGR01509">
    <property type="entry name" value="HAD-SF-IA-v3"/>
    <property type="match status" value="1"/>
</dbReference>
<dbReference type="InterPro" id="IPR036412">
    <property type="entry name" value="HAD-like_sf"/>
</dbReference>
<reference evidence="2 3" key="1">
    <citation type="submission" date="2019-02" db="EMBL/GenBank/DDBJ databases">
        <title>Genome sequencing of the rare red list fungi Hericium alpestre (H. flagellum).</title>
        <authorList>
            <person name="Buettner E."/>
            <person name="Kellner H."/>
        </authorList>
    </citation>
    <scope>NUCLEOTIDE SEQUENCE [LARGE SCALE GENOMIC DNA]</scope>
    <source>
        <strain evidence="2 3">DSM 108284</strain>
    </source>
</reference>
<dbReference type="InterPro" id="IPR041492">
    <property type="entry name" value="HAD_2"/>
</dbReference>
<keyword evidence="3" id="KW-1185">Reference proteome</keyword>
<feature type="compositionally biased region" description="Polar residues" evidence="1">
    <location>
        <begin position="102"/>
        <end position="125"/>
    </location>
</feature>
<dbReference type="OrthoDB" id="40579at2759"/>
<dbReference type="PANTHER" id="PTHR43481">
    <property type="entry name" value="FRUCTOSE-1-PHOSPHATE PHOSPHATASE"/>
    <property type="match status" value="1"/>
</dbReference>
<dbReference type="FunFam" id="3.40.50.1000:FF:000162">
    <property type="entry name" value="HAD-like protein"/>
    <property type="match status" value="1"/>
</dbReference>
<dbReference type="AlphaFoldDB" id="A0A4Z0A8Z2"/>
<proteinExistence type="predicted"/>
<dbReference type="Gene3D" id="1.10.150.240">
    <property type="entry name" value="Putative phosphatase, domain 2"/>
    <property type="match status" value="1"/>
</dbReference>
<organism evidence="2 3">
    <name type="scientific">Hericium alpestre</name>
    <dbReference type="NCBI Taxonomy" id="135208"/>
    <lineage>
        <taxon>Eukaryota</taxon>
        <taxon>Fungi</taxon>
        <taxon>Dikarya</taxon>
        <taxon>Basidiomycota</taxon>
        <taxon>Agaricomycotina</taxon>
        <taxon>Agaricomycetes</taxon>
        <taxon>Russulales</taxon>
        <taxon>Hericiaceae</taxon>
        <taxon>Hericium</taxon>
    </lineage>
</organism>
<dbReference type="Proteomes" id="UP000298061">
    <property type="component" value="Unassembled WGS sequence"/>
</dbReference>
<dbReference type="FunFam" id="3.40.50.1000:FF:000145">
    <property type="entry name" value="HAD family hydrolase"/>
    <property type="match status" value="1"/>
</dbReference>
<dbReference type="Pfam" id="PF00702">
    <property type="entry name" value="Hydrolase"/>
    <property type="match status" value="1"/>
</dbReference>
<name>A0A4Z0A8Z2_9AGAM</name>
<sequence>MSSESNSTNSSETMFHVDAVIFDMDGTLTDSISAVEAAWGKVARDIGQDPAHVIAATHGKRAIDNLSQFKPEIKAHEMDMEVQAFEDTILFFADAYNKHGPGSQTGSPWATTPVQGGTPLNSGLTTPELVHTPGSSTPSSGPPSRHTSISQVRRPSFGQRLNSMLAMSGIEGEARKFDDPIMEDVIEELKQQERTGGLSSGAKGGAVNAVERGARHELAAWQMEAAGVDRSVQILPGVKRMIESIPDGRYAVATSGAKTYAHGCMTRVGITPPPVTITADDKRLKRGKPAPDPFLLAAECLGYDIKRSVIFEDSPSGIRAGVASGATVIAVCTSHERKKIENCGAHFIVENMEKVTCIPVEHEGELKLTITIRA</sequence>
<dbReference type="InterPro" id="IPR023214">
    <property type="entry name" value="HAD_sf"/>
</dbReference>
<dbReference type="GO" id="GO:0050308">
    <property type="term" value="F:sugar-phosphatase activity"/>
    <property type="evidence" value="ECO:0007669"/>
    <property type="project" value="TreeGrafter"/>
</dbReference>